<dbReference type="Proteomes" id="UP000233469">
    <property type="component" value="Unassembled WGS sequence"/>
</dbReference>
<gene>
    <name evidence="3" type="ORF">RhiirC2_714032</name>
    <name evidence="2" type="ORF">RhiirC2_796851</name>
</gene>
<evidence type="ECO:0000313" key="4">
    <source>
        <dbReference type="Proteomes" id="UP000233469"/>
    </source>
</evidence>
<reference evidence="2 4" key="2">
    <citation type="submission" date="2017-10" db="EMBL/GenBank/DDBJ databases">
        <title>Extensive intraspecific genome diversity in a model arbuscular mycorrhizal fungus.</title>
        <authorList>
            <person name="Chen E.C.H."/>
            <person name="Morin E."/>
            <person name="Baudet D."/>
            <person name="Noel J."/>
            <person name="Ndikumana S."/>
            <person name="Charron P."/>
            <person name="St-Onge C."/>
            <person name="Giorgi J."/>
            <person name="Grigoriev I.V."/>
            <person name="Roux C."/>
            <person name="Martin F.M."/>
            <person name="Corradi N."/>
        </authorList>
    </citation>
    <scope>NUCLEOTIDE SEQUENCE [LARGE SCALE GENOMIC DNA]</scope>
    <source>
        <strain evidence="2 4">C2</strain>
    </source>
</reference>
<dbReference type="EMBL" id="LLXL01000945">
    <property type="protein sequence ID" value="PKK67552.1"/>
    <property type="molecule type" value="Genomic_DNA"/>
</dbReference>
<proteinExistence type="predicted"/>
<evidence type="ECO:0000256" key="1">
    <source>
        <dbReference type="SAM" id="MobiDB-lite"/>
    </source>
</evidence>
<name>A0A2N1M8Z1_9GLOM</name>
<evidence type="ECO:0000313" key="2">
    <source>
        <dbReference type="EMBL" id="PKK58108.1"/>
    </source>
</evidence>
<dbReference type="EMBL" id="LLXL01003836">
    <property type="protein sequence ID" value="PKK58108.1"/>
    <property type="molecule type" value="Genomic_DNA"/>
</dbReference>
<dbReference type="AlphaFoldDB" id="A0A2N1M8Z1"/>
<feature type="compositionally biased region" description="Basic and acidic residues" evidence="1">
    <location>
        <begin position="388"/>
        <end position="405"/>
    </location>
</feature>
<dbReference type="VEuPathDB" id="FungiDB:FUN_007813"/>
<accession>A0A2N1M8Z1</accession>
<evidence type="ECO:0000313" key="3">
    <source>
        <dbReference type="EMBL" id="PKK67552.1"/>
    </source>
</evidence>
<protein>
    <recommendedName>
        <fullName evidence="5">Crinkler family protein</fullName>
    </recommendedName>
</protein>
<feature type="compositionally biased region" description="Basic and acidic residues" evidence="1">
    <location>
        <begin position="364"/>
        <end position="380"/>
    </location>
</feature>
<organism evidence="2 4">
    <name type="scientific">Rhizophagus irregularis</name>
    <dbReference type="NCBI Taxonomy" id="588596"/>
    <lineage>
        <taxon>Eukaryota</taxon>
        <taxon>Fungi</taxon>
        <taxon>Fungi incertae sedis</taxon>
        <taxon>Mucoromycota</taxon>
        <taxon>Glomeromycotina</taxon>
        <taxon>Glomeromycetes</taxon>
        <taxon>Glomerales</taxon>
        <taxon>Glomeraceae</taxon>
        <taxon>Rhizophagus</taxon>
    </lineage>
</organism>
<dbReference type="Gene3D" id="1.10.150.50">
    <property type="entry name" value="Transcription Factor, Ets-1"/>
    <property type="match status" value="1"/>
</dbReference>
<sequence length="405" mass="47006">MDLCLKEIIHNFTTNELLFYLDNLNLQLDQEDLEILKRSKISGPNFLHLNKEDLLRINLELGPAITLSVFISKINAGTVQQEELIPCIMRMKWPYSEYFKKCSFKDWAFDHFKRWCASNDRCCASNDNINHTIFINKIREIKNNPGTLKEISDVLANIIHSDIDPISSLLSGNISPFIKGILKYYGTKSFREFYDFNESAFQTAVEMLIHPEHRVSEMQLVKNGNKNKSCYGFPDIFVVGENERGFKSSVVLELKYLSLKGLLGGEDNKLVENSNYNELKELNDKICDEPEETLFRRKYYFWCKNDKKYKLTSVVKIIDLGVDQLKNYIKVIKKGQCAVNNYKIGVLDERINIELENSILGENGDEKTIGNENGDEKMTVDENDDEEGDRKDDKERKKNDNRRKD</sequence>
<dbReference type="InterPro" id="IPR013761">
    <property type="entry name" value="SAM/pointed_sf"/>
</dbReference>
<dbReference type="VEuPathDB" id="FungiDB:RhiirFUN_004198"/>
<comment type="caution">
    <text evidence="2">The sequence shown here is derived from an EMBL/GenBank/DDBJ whole genome shotgun (WGS) entry which is preliminary data.</text>
</comment>
<feature type="region of interest" description="Disordered" evidence="1">
    <location>
        <begin position="363"/>
        <end position="405"/>
    </location>
</feature>
<reference evidence="2 4" key="1">
    <citation type="submission" date="2016-04" db="EMBL/GenBank/DDBJ databases">
        <title>Genome analyses suggest a sexual origin of heterokaryosis in a supposedly ancient asexual fungus.</title>
        <authorList>
            <person name="Ropars J."/>
            <person name="Sedzielewska K."/>
            <person name="Noel J."/>
            <person name="Charron P."/>
            <person name="Farinelli L."/>
            <person name="Marton T."/>
            <person name="Kruger M."/>
            <person name="Pelin A."/>
            <person name="Brachmann A."/>
            <person name="Corradi N."/>
        </authorList>
    </citation>
    <scope>NUCLEOTIDE SEQUENCE [LARGE SCALE GENOMIC DNA]</scope>
    <source>
        <strain evidence="2 4">C2</strain>
    </source>
</reference>
<evidence type="ECO:0008006" key="5">
    <source>
        <dbReference type="Google" id="ProtNLM"/>
    </source>
</evidence>
<dbReference type="VEuPathDB" id="FungiDB:RhiirA1_403346"/>